<dbReference type="PANTHER" id="PTHR45436:SF15">
    <property type="entry name" value="SENSOR HISTIDINE KINASE CUSS"/>
    <property type="match status" value="1"/>
</dbReference>
<proteinExistence type="predicted"/>
<feature type="domain" description="Histidine kinase" evidence="13">
    <location>
        <begin position="258"/>
        <end position="460"/>
    </location>
</feature>
<dbReference type="GO" id="GO:0016301">
    <property type="term" value="F:kinase activity"/>
    <property type="evidence" value="ECO:0007669"/>
    <property type="project" value="UniProtKB-KW"/>
</dbReference>
<evidence type="ECO:0000256" key="6">
    <source>
        <dbReference type="ARBA" id="ARBA00022692"/>
    </source>
</evidence>
<evidence type="ECO:0000256" key="12">
    <source>
        <dbReference type="SAM" id="Phobius"/>
    </source>
</evidence>
<organism evidence="15 16">
    <name type="scientific">Methylocystis borbori</name>
    <dbReference type="NCBI Taxonomy" id="3118750"/>
    <lineage>
        <taxon>Bacteria</taxon>
        <taxon>Pseudomonadati</taxon>
        <taxon>Pseudomonadota</taxon>
        <taxon>Alphaproteobacteria</taxon>
        <taxon>Hyphomicrobiales</taxon>
        <taxon>Methylocystaceae</taxon>
        <taxon>Methylocystis</taxon>
    </lineage>
</organism>
<gene>
    <name evidence="15" type="ORF">V3H18_12265</name>
</gene>
<dbReference type="RefSeq" id="WP_332082356.1">
    <property type="nucleotide sequence ID" value="NZ_JAZHYN010000037.1"/>
</dbReference>
<keyword evidence="8 12" id="KW-1133">Transmembrane helix</keyword>
<evidence type="ECO:0000256" key="4">
    <source>
        <dbReference type="ARBA" id="ARBA00022553"/>
    </source>
</evidence>
<dbReference type="InterPro" id="IPR036890">
    <property type="entry name" value="HATPase_C_sf"/>
</dbReference>
<sequence>MRALQSLSSRLVVYWVFFSMLAFFTIPATVLLPLASLGIDDVGYVRLEGHTVKRARTLLAHALRRTPDGAAYIEMTDDLRNYKARNPGFRYAAFDATSGAVLEGSSRELVDDFNGALSRLEILGATFHIPGDPNVDSRGSVRMVRTPAGRFGTIVYGAQFHWDDLLFWLYYYPTTANIIAYIPLCATLSLVAFVVVRKNLKPLRASAATIAEIDLDSLDRRVSTAGLPSEIVPFVDAVNAALARVNEGVARQRRFIANSAHELRTPVAILRTRLEKLDEALIKQELKRDAQRIQTILEQLLVLAQVEERGTAAPMPELDLGETALAVTADYTPIALSNGRRISFEPPPHPVVAKGYKWAVESVVTNLLENAVRAEPAGGMVVIRVTADGVVEVEDHGEGVEEAHRQTIFEPFWRKSDATPGTGLGLAIAKELMEKLHGRIWIEETPRGGATFKLAFATAEPG</sequence>
<dbReference type="Pfam" id="PF02518">
    <property type="entry name" value="HATPase_c"/>
    <property type="match status" value="1"/>
</dbReference>
<dbReference type="Pfam" id="PF00512">
    <property type="entry name" value="HisKA"/>
    <property type="match status" value="1"/>
</dbReference>
<evidence type="ECO:0000256" key="7">
    <source>
        <dbReference type="ARBA" id="ARBA00022777"/>
    </source>
</evidence>
<comment type="subcellular location">
    <subcellularLocation>
        <location evidence="2">Membrane</location>
        <topology evidence="2">Multi-pass membrane protein</topology>
    </subcellularLocation>
</comment>
<dbReference type="CDD" id="cd00082">
    <property type="entry name" value="HisKA"/>
    <property type="match status" value="1"/>
</dbReference>
<dbReference type="Gene3D" id="1.10.287.130">
    <property type="match status" value="1"/>
</dbReference>
<keyword evidence="11" id="KW-0175">Coiled coil</keyword>
<name>A0ABU7XIW6_9HYPH</name>
<dbReference type="InterPro" id="IPR050428">
    <property type="entry name" value="TCS_sensor_his_kinase"/>
</dbReference>
<reference evidence="15 16" key="1">
    <citation type="submission" date="2024-02" db="EMBL/GenBank/DDBJ databases">
        <authorList>
            <person name="Grouzdev D."/>
        </authorList>
    </citation>
    <scope>NUCLEOTIDE SEQUENCE [LARGE SCALE GENOMIC DNA]</scope>
    <source>
        <strain evidence="15 16">9N</strain>
    </source>
</reference>
<dbReference type="PRINTS" id="PR00344">
    <property type="entry name" value="BCTRLSENSOR"/>
</dbReference>
<feature type="transmembrane region" description="Helical" evidence="12">
    <location>
        <begin position="178"/>
        <end position="196"/>
    </location>
</feature>
<evidence type="ECO:0000256" key="3">
    <source>
        <dbReference type="ARBA" id="ARBA00012438"/>
    </source>
</evidence>
<evidence type="ECO:0000256" key="8">
    <source>
        <dbReference type="ARBA" id="ARBA00022989"/>
    </source>
</evidence>
<keyword evidence="9" id="KW-0902">Two-component regulatory system</keyword>
<dbReference type="InterPro" id="IPR003594">
    <property type="entry name" value="HATPase_dom"/>
</dbReference>
<dbReference type="Gene3D" id="3.30.565.10">
    <property type="entry name" value="Histidine kinase-like ATPase, C-terminal domain"/>
    <property type="match status" value="1"/>
</dbReference>
<evidence type="ECO:0000256" key="10">
    <source>
        <dbReference type="ARBA" id="ARBA00023136"/>
    </source>
</evidence>
<keyword evidence="6 12" id="KW-0812">Transmembrane</keyword>
<dbReference type="InterPro" id="IPR036097">
    <property type="entry name" value="HisK_dim/P_sf"/>
</dbReference>
<evidence type="ECO:0000256" key="5">
    <source>
        <dbReference type="ARBA" id="ARBA00022679"/>
    </source>
</evidence>
<comment type="caution">
    <text evidence="15">The sequence shown here is derived from an EMBL/GenBank/DDBJ whole genome shotgun (WGS) entry which is preliminary data.</text>
</comment>
<keyword evidence="5" id="KW-0808">Transferase</keyword>
<evidence type="ECO:0000256" key="9">
    <source>
        <dbReference type="ARBA" id="ARBA00023012"/>
    </source>
</evidence>
<dbReference type="PROSITE" id="PS50885">
    <property type="entry name" value="HAMP"/>
    <property type="match status" value="1"/>
</dbReference>
<dbReference type="PANTHER" id="PTHR45436">
    <property type="entry name" value="SENSOR HISTIDINE KINASE YKOH"/>
    <property type="match status" value="1"/>
</dbReference>
<dbReference type="SUPFAM" id="SSF47384">
    <property type="entry name" value="Homodimeric domain of signal transducing histidine kinase"/>
    <property type="match status" value="1"/>
</dbReference>
<feature type="transmembrane region" description="Helical" evidence="12">
    <location>
        <begin position="12"/>
        <end position="35"/>
    </location>
</feature>
<dbReference type="InterPro" id="IPR004358">
    <property type="entry name" value="Sig_transdc_His_kin-like_C"/>
</dbReference>
<dbReference type="SMART" id="SM00388">
    <property type="entry name" value="HisKA"/>
    <property type="match status" value="1"/>
</dbReference>
<dbReference type="InterPro" id="IPR005467">
    <property type="entry name" value="His_kinase_dom"/>
</dbReference>
<dbReference type="Proteomes" id="UP001350748">
    <property type="component" value="Unassembled WGS sequence"/>
</dbReference>
<comment type="catalytic activity">
    <reaction evidence="1">
        <text>ATP + protein L-histidine = ADP + protein N-phospho-L-histidine.</text>
        <dbReference type="EC" id="2.7.13.3"/>
    </reaction>
</comment>
<keyword evidence="7 15" id="KW-0418">Kinase</keyword>
<dbReference type="InterPro" id="IPR003661">
    <property type="entry name" value="HisK_dim/P_dom"/>
</dbReference>
<keyword evidence="4" id="KW-0597">Phosphoprotein</keyword>
<feature type="coiled-coil region" evidence="11">
    <location>
        <begin position="267"/>
        <end position="303"/>
    </location>
</feature>
<accession>A0ABU7XIW6</accession>
<dbReference type="InterPro" id="IPR003660">
    <property type="entry name" value="HAMP_dom"/>
</dbReference>
<keyword evidence="10 12" id="KW-0472">Membrane</keyword>
<dbReference type="SMART" id="SM00387">
    <property type="entry name" value="HATPase_c"/>
    <property type="match status" value="1"/>
</dbReference>
<evidence type="ECO:0000256" key="11">
    <source>
        <dbReference type="SAM" id="Coils"/>
    </source>
</evidence>
<protein>
    <recommendedName>
        <fullName evidence="3">histidine kinase</fullName>
        <ecNumber evidence="3">2.7.13.3</ecNumber>
    </recommendedName>
</protein>
<dbReference type="PROSITE" id="PS50109">
    <property type="entry name" value="HIS_KIN"/>
    <property type="match status" value="1"/>
</dbReference>
<dbReference type="SUPFAM" id="SSF55874">
    <property type="entry name" value="ATPase domain of HSP90 chaperone/DNA topoisomerase II/histidine kinase"/>
    <property type="match status" value="1"/>
</dbReference>
<evidence type="ECO:0000259" key="14">
    <source>
        <dbReference type="PROSITE" id="PS50885"/>
    </source>
</evidence>
<evidence type="ECO:0000256" key="2">
    <source>
        <dbReference type="ARBA" id="ARBA00004141"/>
    </source>
</evidence>
<evidence type="ECO:0000259" key="13">
    <source>
        <dbReference type="PROSITE" id="PS50109"/>
    </source>
</evidence>
<evidence type="ECO:0000256" key="1">
    <source>
        <dbReference type="ARBA" id="ARBA00000085"/>
    </source>
</evidence>
<feature type="domain" description="HAMP" evidence="14">
    <location>
        <begin position="197"/>
        <end position="250"/>
    </location>
</feature>
<evidence type="ECO:0000313" key="16">
    <source>
        <dbReference type="Proteomes" id="UP001350748"/>
    </source>
</evidence>
<keyword evidence="16" id="KW-1185">Reference proteome</keyword>
<dbReference type="EC" id="2.7.13.3" evidence="3"/>
<dbReference type="EMBL" id="JAZHYN010000037">
    <property type="protein sequence ID" value="MEF3367309.1"/>
    <property type="molecule type" value="Genomic_DNA"/>
</dbReference>
<evidence type="ECO:0000313" key="15">
    <source>
        <dbReference type="EMBL" id="MEF3367309.1"/>
    </source>
</evidence>